<accession>A0A401HBL7</accession>
<dbReference type="SUPFAM" id="SSF51717">
    <property type="entry name" value="Dihydropteroate synthetase-like"/>
    <property type="match status" value="1"/>
</dbReference>
<organism evidence="2 3">
    <name type="scientific">Aeropyrum pernix</name>
    <dbReference type="NCBI Taxonomy" id="56636"/>
    <lineage>
        <taxon>Archaea</taxon>
        <taxon>Thermoproteota</taxon>
        <taxon>Thermoprotei</taxon>
        <taxon>Desulfurococcales</taxon>
        <taxon>Desulfurococcaceae</taxon>
        <taxon>Aeropyrum</taxon>
    </lineage>
</organism>
<dbReference type="InterPro" id="IPR005236">
    <property type="entry name" value="Dihydropt_synth"/>
</dbReference>
<protein>
    <recommendedName>
        <fullName evidence="1">DUF4346 domain-containing protein</fullName>
    </recommendedName>
</protein>
<dbReference type="OrthoDB" id="70327at2157"/>
<sequence>MAGKGCRGGLLLKEEIRVGLITSRSAKGLIESILRESGQEAEVIDLPVHAIGMLSTKTIAKILRSRRDLLDRARSVDILVIPGHVRGDAAVISKVVGRPVYKGTVSPVYIPDIMKILRSGGKLDTEKPAEEVVKLSDYTSKTVFREAFRVGSLRIPLKPPPLLVVAEIPPTVAEDGIAGLAARMERDGASMVAVGTGFDDDPQVVHEKVRKALSALKDSPVIAETPTLDHAYSALKAGASGAIMPVETAVRLASEKPLPGDTFIIVSGEQPEELAKAVESLRTSGYSKVAVDPSLSPPLLGLLESIERFRRASRLLNVPLVFSAANVAEEVQADSHGVHALLALMALEAGASIYYVVEDSYKSYRSTAEAAEAARYASAARTLFSPRIPLTRLFVVKQPRRPPNPVEPPGERVNVDYIPPSMDRAGYAHIQVDHDRGVIMLTFYPAGGEPVTFEGRKPTSLLRALTSRFPVSSEHAGYIGYELAKAEIALALGKTYVQDSPVLVPVWGGLDDEGC</sequence>
<feature type="domain" description="DUF4346" evidence="1">
    <location>
        <begin position="423"/>
        <end position="499"/>
    </location>
</feature>
<dbReference type="Pfam" id="PF14251">
    <property type="entry name" value="PterinBD-DUF4346"/>
    <property type="match status" value="1"/>
</dbReference>
<evidence type="ECO:0000313" key="2">
    <source>
        <dbReference type="EMBL" id="GBF09823.1"/>
    </source>
</evidence>
<reference evidence="2 3" key="1">
    <citation type="submission" date="2017-02" db="EMBL/GenBank/DDBJ databases">
        <title>isolation and characterization of a novel temperate virus Aeropyrum globular virus 1 infecting hyperthermophilic archaeon Aeropyrum.</title>
        <authorList>
            <person name="Yumiya M."/>
            <person name="Yoshida T."/>
            <person name="Sako Y."/>
        </authorList>
    </citation>
    <scope>NUCLEOTIDE SEQUENCE [LARGE SCALE GENOMIC DNA]</scope>
    <source>
        <strain evidence="2 3">YK1-12-2013</strain>
    </source>
</reference>
<dbReference type="NCBIfam" id="TIGR00284">
    <property type="entry name" value="dihydropteroate synthase-like protein"/>
    <property type="match status" value="1"/>
</dbReference>
<evidence type="ECO:0000313" key="3">
    <source>
        <dbReference type="Proteomes" id="UP000291213"/>
    </source>
</evidence>
<proteinExistence type="predicted"/>
<dbReference type="AlphaFoldDB" id="A0A401HBL7"/>
<evidence type="ECO:0000259" key="1">
    <source>
        <dbReference type="Pfam" id="PF14251"/>
    </source>
</evidence>
<dbReference type="EMBL" id="BDMD01000110">
    <property type="protein sequence ID" value="GBF09823.1"/>
    <property type="molecule type" value="Genomic_DNA"/>
</dbReference>
<dbReference type="InterPro" id="IPR025595">
    <property type="entry name" value="PterinBD-DUF4346"/>
</dbReference>
<comment type="caution">
    <text evidence="2">The sequence shown here is derived from an EMBL/GenBank/DDBJ whole genome shotgun (WGS) entry which is preliminary data.</text>
</comment>
<dbReference type="RefSeq" id="WP_165488030.1">
    <property type="nucleotide sequence ID" value="NZ_BDMD01000110.1"/>
</dbReference>
<dbReference type="InterPro" id="IPR011005">
    <property type="entry name" value="Dihydropteroate_synth-like_sf"/>
</dbReference>
<name>A0A401HBL7_AERPX</name>
<dbReference type="Proteomes" id="UP000291213">
    <property type="component" value="Unassembled WGS sequence"/>
</dbReference>
<gene>
    <name evidence="2" type="ORF">apy_15480</name>
</gene>